<gene>
    <name evidence="2" type="ORF">H7F53_06980</name>
</gene>
<dbReference type="Proteomes" id="UP000551327">
    <property type="component" value="Unassembled WGS sequence"/>
</dbReference>
<accession>A0A7X1FXT5</accession>
<dbReference type="AlphaFoldDB" id="A0A7X1FXT5"/>
<reference evidence="2 3" key="1">
    <citation type="submission" date="2020-08" db="EMBL/GenBank/DDBJ databases">
        <title>The genome sequence of type strain Novosphingobium piscinae KCTC 42194.</title>
        <authorList>
            <person name="Liu Y."/>
        </authorList>
    </citation>
    <scope>NUCLEOTIDE SEQUENCE [LARGE SCALE GENOMIC DNA]</scope>
    <source>
        <strain evidence="2 3">KCTC 42194</strain>
    </source>
</reference>
<dbReference type="CDD" id="cd21631">
    <property type="entry name" value="RHH_CopG_NikR-like"/>
    <property type="match status" value="1"/>
</dbReference>
<dbReference type="GO" id="GO:0006355">
    <property type="term" value="P:regulation of DNA-templated transcription"/>
    <property type="evidence" value="ECO:0007669"/>
    <property type="project" value="InterPro"/>
</dbReference>
<comment type="caution">
    <text evidence="2">The sequence shown here is derived from an EMBL/GenBank/DDBJ whole genome shotgun (WGS) entry which is preliminary data.</text>
</comment>
<dbReference type="EMBL" id="JACLAX010000005">
    <property type="protein sequence ID" value="MBC2668881.1"/>
    <property type="molecule type" value="Genomic_DNA"/>
</dbReference>
<sequence>MMRILADLPDDDIRWLDAEAAERGKSRAALIREAIAAFRAGEQDWLEHGFGLWTRYGQGVIGKDYEATIRAQWTRPDDTDGPEDGRA</sequence>
<dbReference type="InterPro" id="IPR002145">
    <property type="entry name" value="CopG"/>
</dbReference>
<feature type="domain" description="Ribbon-helix-helix protein CopG" evidence="1">
    <location>
        <begin position="6"/>
        <end position="38"/>
    </location>
</feature>
<dbReference type="Gene3D" id="1.10.1220.10">
    <property type="entry name" value="Met repressor-like"/>
    <property type="match status" value="1"/>
</dbReference>
<organism evidence="2 3">
    <name type="scientific">Novosphingobium piscinae</name>
    <dbReference type="NCBI Taxonomy" id="1507448"/>
    <lineage>
        <taxon>Bacteria</taxon>
        <taxon>Pseudomonadati</taxon>
        <taxon>Pseudomonadota</taxon>
        <taxon>Alphaproteobacteria</taxon>
        <taxon>Sphingomonadales</taxon>
        <taxon>Sphingomonadaceae</taxon>
        <taxon>Novosphingobium</taxon>
    </lineage>
</organism>
<evidence type="ECO:0000313" key="3">
    <source>
        <dbReference type="Proteomes" id="UP000551327"/>
    </source>
</evidence>
<dbReference type="Pfam" id="PF01402">
    <property type="entry name" value="RHH_1"/>
    <property type="match status" value="1"/>
</dbReference>
<proteinExistence type="predicted"/>
<name>A0A7X1FXT5_9SPHN</name>
<dbReference type="InterPro" id="IPR013321">
    <property type="entry name" value="Arc_rbn_hlx_hlx"/>
</dbReference>
<evidence type="ECO:0000259" key="1">
    <source>
        <dbReference type="Pfam" id="PF01402"/>
    </source>
</evidence>
<keyword evidence="3" id="KW-1185">Reference proteome</keyword>
<protein>
    <submittedName>
        <fullName evidence="2">Ribbon-helix-helix protein, CopG family</fullName>
    </submittedName>
</protein>
<evidence type="ECO:0000313" key="2">
    <source>
        <dbReference type="EMBL" id="MBC2668881.1"/>
    </source>
</evidence>